<dbReference type="AlphaFoldDB" id="A0A0F8ZIU9"/>
<dbReference type="PANTHER" id="PTHR47099:SF1">
    <property type="entry name" value="METHYLCOBAMIDE:COM METHYLTRANSFERASE MTBA"/>
    <property type="match status" value="1"/>
</dbReference>
<evidence type="ECO:0000259" key="1">
    <source>
        <dbReference type="Pfam" id="PF01208"/>
    </source>
</evidence>
<feature type="domain" description="Uroporphyrinogen decarboxylase (URO-D)" evidence="1">
    <location>
        <begin position="48"/>
        <end position="301"/>
    </location>
</feature>
<dbReference type="PANTHER" id="PTHR47099">
    <property type="entry name" value="METHYLCOBAMIDE:COM METHYLTRANSFERASE MTBA"/>
    <property type="match status" value="1"/>
</dbReference>
<dbReference type="GO" id="GO:0004853">
    <property type="term" value="F:uroporphyrinogen decarboxylase activity"/>
    <property type="evidence" value="ECO:0007669"/>
    <property type="project" value="InterPro"/>
</dbReference>
<name>A0A0F8ZIU9_9ZZZZ</name>
<gene>
    <name evidence="2" type="ORF">LCGC14_3030230</name>
</gene>
<feature type="non-terminal residue" evidence="2">
    <location>
        <position position="1"/>
    </location>
</feature>
<dbReference type="EMBL" id="LAZR01063258">
    <property type="protein sequence ID" value="KKK59851.1"/>
    <property type="molecule type" value="Genomic_DNA"/>
</dbReference>
<reference evidence="2" key="1">
    <citation type="journal article" date="2015" name="Nature">
        <title>Complex archaea that bridge the gap between prokaryotes and eukaryotes.</title>
        <authorList>
            <person name="Spang A."/>
            <person name="Saw J.H."/>
            <person name="Jorgensen S.L."/>
            <person name="Zaremba-Niedzwiedzka K."/>
            <person name="Martijn J."/>
            <person name="Lind A.E."/>
            <person name="van Eijk R."/>
            <person name="Schleper C."/>
            <person name="Guy L."/>
            <person name="Ettema T.J."/>
        </authorList>
    </citation>
    <scope>NUCLEOTIDE SEQUENCE</scope>
</reference>
<evidence type="ECO:0000313" key="2">
    <source>
        <dbReference type="EMBL" id="KKK59851.1"/>
    </source>
</evidence>
<dbReference type="Pfam" id="PF01208">
    <property type="entry name" value="URO-D"/>
    <property type="match status" value="1"/>
</dbReference>
<dbReference type="InterPro" id="IPR000257">
    <property type="entry name" value="Uroporphyrinogen_deCOase"/>
</dbReference>
<dbReference type="InterPro" id="IPR052024">
    <property type="entry name" value="Methanogen_methyltrans"/>
</dbReference>
<proteinExistence type="predicted"/>
<accession>A0A0F8ZIU9</accession>
<dbReference type="Gene3D" id="3.20.20.210">
    <property type="match status" value="1"/>
</dbReference>
<protein>
    <recommendedName>
        <fullName evidence="1">Uroporphyrinogen decarboxylase (URO-D) domain-containing protein</fullName>
    </recommendedName>
</protein>
<organism evidence="2">
    <name type="scientific">marine sediment metagenome</name>
    <dbReference type="NCBI Taxonomy" id="412755"/>
    <lineage>
        <taxon>unclassified sequences</taxon>
        <taxon>metagenomes</taxon>
        <taxon>ecological metagenomes</taxon>
    </lineage>
</organism>
<dbReference type="InterPro" id="IPR038071">
    <property type="entry name" value="UROD/MetE-like_sf"/>
</dbReference>
<comment type="caution">
    <text evidence="2">The sequence shown here is derived from an EMBL/GenBank/DDBJ whole genome shotgun (WGS) entry which is preliminary data.</text>
</comment>
<sequence>RAVSDSPPGAEIIDDERKVWPFLYGMRIKKCGIYDMIDMTDPPMAHMTAKKDIDEYPYWPDPDVDTMAGVVEKVKKLHDENKYFICGMQSFGYFPLNGYGFISGMDKWLIDLKIRPKFYHQLCEKFMEINLAFADKFYGGVGNYLDGAMVFDDLGNQQGTMMSPSDYREFYKPYQAEIIRHIRKYLRPDAKIILHSCGSIYDFIPDLIGIGVQVLNPVQPLAKNMEPWRLKKEFGKDVSFLGGFDVQKLLPLGTEKHIREGVKYLIDEYAEDGGFIFSPSQIIQCNTPPENITVMFDTACEYGKYPLKGKKREKTFLDFIEDLNIEKRRAQIEKIL</sequence>
<dbReference type="SUPFAM" id="SSF51726">
    <property type="entry name" value="UROD/MetE-like"/>
    <property type="match status" value="1"/>
</dbReference>
<dbReference type="GO" id="GO:0006779">
    <property type="term" value="P:porphyrin-containing compound biosynthetic process"/>
    <property type="evidence" value="ECO:0007669"/>
    <property type="project" value="InterPro"/>
</dbReference>